<dbReference type="GO" id="GO:0004540">
    <property type="term" value="F:RNA nuclease activity"/>
    <property type="evidence" value="ECO:0007669"/>
    <property type="project" value="InterPro"/>
</dbReference>
<dbReference type="Pfam" id="PF01936">
    <property type="entry name" value="NYN"/>
    <property type="match status" value="1"/>
</dbReference>
<organism evidence="2 3">
    <name type="scientific">Candidatus Roizmanbacteria bacterium RIFCSPHIGHO2_02_FULL_43_11</name>
    <dbReference type="NCBI Taxonomy" id="1802043"/>
    <lineage>
        <taxon>Bacteria</taxon>
        <taxon>Candidatus Roizmaniibacteriota</taxon>
    </lineage>
</organism>
<feature type="domain" description="NYN" evidence="1">
    <location>
        <begin position="2"/>
        <end position="147"/>
    </location>
</feature>
<dbReference type="PANTHER" id="PTHR35458:SF8">
    <property type="entry name" value="SLR0650 PROTEIN"/>
    <property type="match status" value="1"/>
</dbReference>
<evidence type="ECO:0000313" key="2">
    <source>
        <dbReference type="EMBL" id="OGK31266.1"/>
    </source>
</evidence>
<sequence length="191" mass="22503">MFVDGSNLYNSQYELFGPDKFLDFSLLVKGIETHLKVLFSEVYFYASYSPKSKHPTLKEKRYLKNEAIFYKSVKRTKNISFFKGYRSKTSGKEKEVDVKLAVDLVDYAHRKAFSKAFLLSGDADFMQALHTIRNLRITTVVLSMQNKVMFKAILFYKTYIIRFDNNNLRFRKIKKLPQYISLDRNDVVKKI</sequence>
<accession>A0A1F7HJU6</accession>
<evidence type="ECO:0000313" key="3">
    <source>
        <dbReference type="Proteomes" id="UP000178098"/>
    </source>
</evidence>
<comment type="caution">
    <text evidence="2">The sequence shown here is derived from an EMBL/GenBank/DDBJ whole genome shotgun (WGS) entry which is preliminary data.</text>
</comment>
<protein>
    <recommendedName>
        <fullName evidence="1">NYN domain-containing protein</fullName>
    </recommendedName>
</protein>
<dbReference type="Proteomes" id="UP000178098">
    <property type="component" value="Unassembled WGS sequence"/>
</dbReference>
<evidence type="ECO:0000259" key="1">
    <source>
        <dbReference type="Pfam" id="PF01936"/>
    </source>
</evidence>
<dbReference type="PANTHER" id="PTHR35458">
    <property type="entry name" value="SLR0755 PROTEIN"/>
    <property type="match status" value="1"/>
</dbReference>
<reference evidence="2 3" key="1">
    <citation type="journal article" date="2016" name="Nat. Commun.">
        <title>Thousands of microbial genomes shed light on interconnected biogeochemical processes in an aquifer system.</title>
        <authorList>
            <person name="Anantharaman K."/>
            <person name="Brown C.T."/>
            <person name="Hug L.A."/>
            <person name="Sharon I."/>
            <person name="Castelle C.J."/>
            <person name="Probst A.J."/>
            <person name="Thomas B.C."/>
            <person name="Singh A."/>
            <person name="Wilkins M.J."/>
            <person name="Karaoz U."/>
            <person name="Brodie E.L."/>
            <person name="Williams K.H."/>
            <person name="Hubbard S.S."/>
            <person name="Banfield J.F."/>
        </authorList>
    </citation>
    <scope>NUCLEOTIDE SEQUENCE [LARGE SCALE GENOMIC DNA]</scope>
</reference>
<dbReference type="Gene3D" id="3.40.50.1010">
    <property type="entry name" value="5'-nuclease"/>
    <property type="match status" value="1"/>
</dbReference>
<proteinExistence type="predicted"/>
<dbReference type="EMBL" id="MFZT01000025">
    <property type="protein sequence ID" value="OGK31266.1"/>
    <property type="molecule type" value="Genomic_DNA"/>
</dbReference>
<dbReference type="InterPro" id="IPR021139">
    <property type="entry name" value="NYN"/>
</dbReference>
<dbReference type="AlphaFoldDB" id="A0A1F7HJU6"/>
<name>A0A1F7HJU6_9BACT</name>
<dbReference type="InterPro" id="IPR047140">
    <property type="entry name" value="LabA"/>
</dbReference>
<gene>
    <name evidence="2" type="ORF">A3D08_02930</name>
</gene>